<dbReference type="AlphaFoldDB" id="A0A8C5SB02"/>
<keyword evidence="2" id="KW-1185">Reference proteome</keyword>
<dbReference type="Proteomes" id="UP000694406">
    <property type="component" value="Unplaced"/>
</dbReference>
<evidence type="ECO:0000313" key="1">
    <source>
        <dbReference type="Ensembl" id="ENSLLTP00000015714.1"/>
    </source>
</evidence>
<protein>
    <submittedName>
        <fullName evidence="1">Uncharacterized protein</fullName>
    </submittedName>
</protein>
<dbReference type="Ensembl" id="ENSLLTT00000016323.1">
    <property type="protein sequence ID" value="ENSLLTP00000015714.1"/>
    <property type="gene ID" value="ENSLLTG00000012038.1"/>
</dbReference>
<accession>A0A8C5SB02</accession>
<reference evidence="1" key="1">
    <citation type="submission" date="2025-08" db="UniProtKB">
        <authorList>
            <consortium name="Ensembl"/>
        </authorList>
    </citation>
    <scope>IDENTIFICATION</scope>
</reference>
<sequence length="94" mass="10722">ILTKVMDQSNTFLPVKGLGLSLLLMTRLETSIQPKLLIDGQTSHLSLNLSLLSKYKISMTMHPNLQMDHILLLCQRSKESLRPPQPYRQASHRI</sequence>
<name>A0A8C5SB02_LATLA</name>
<reference evidence="1" key="2">
    <citation type="submission" date="2025-09" db="UniProtKB">
        <authorList>
            <consortium name="Ensembl"/>
        </authorList>
    </citation>
    <scope>IDENTIFICATION</scope>
</reference>
<organism evidence="1 2">
    <name type="scientific">Laticauda laticaudata</name>
    <name type="common">Blue-ringed sea krait</name>
    <name type="synonym">Blue-lipped sea krait</name>
    <dbReference type="NCBI Taxonomy" id="8630"/>
    <lineage>
        <taxon>Eukaryota</taxon>
        <taxon>Metazoa</taxon>
        <taxon>Chordata</taxon>
        <taxon>Craniata</taxon>
        <taxon>Vertebrata</taxon>
        <taxon>Euteleostomi</taxon>
        <taxon>Lepidosauria</taxon>
        <taxon>Squamata</taxon>
        <taxon>Bifurcata</taxon>
        <taxon>Unidentata</taxon>
        <taxon>Episquamata</taxon>
        <taxon>Toxicofera</taxon>
        <taxon>Serpentes</taxon>
        <taxon>Colubroidea</taxon>
        <taxon>Elapidae</taxon>
        <taxon>Laticaudinae</taxon>
        <taxon>Laticauda</taxon>
    </lineage>
</organism>
<evidence type="ECO:0000313" key="2">
    <source>
        <dbReference type="Proteomes" id="UP000694406"/>
    </source>
</evidence>
<proteinExistence type="predicted"/>